<evidence type="ECO:0000313" key="2">
    <source>
        <dbReference type="Proteomes" id="UP000433309"/>
    </source>
</evidence>
<dbReference type="AlphaFoldDB" id="A0A6I2KTR7"/>
<keyword evidence="2" id="KW-1185">Reference proteome</keyword>
<proteinExistence type="predicted"/>
<accession>A0A6I2KTR7</accession>
<gene>
    <name evidence="1" type="ORF">GJ699_03395</name>
</gene>
<evidence type="ECO:0000313" key="1">
    <source>
        <dbReference type="EMBL" id="MRW89021.1"/>
    </source>
</evidence>
<protein>
    <submittedName>
        <fullName evidence="1">Uncharacterized protein</fullName>
    </submittedName>
</protein>
<comment type="caution">
    <text evidence="1">The sequence shown here is derived from an EMBL/GenBank/DDBJ whole genome shotgun (WGS) entry which is preliminary data.</text>
</comment>
<name>A0A6I2KTR7_9BURK</name>
<dbReference type="RefSeq" id="WP_154373134.1">
    <property type="nucleotide sequence ID" value="NZ_WKJK01000002.1"/>
</dbReference>
<organism evidence="1 2">
    <name type="scientific">Duganella guangzhouensis</name>
    <dbReference type="NCBI Taxonomy" id="2666084"/>
    <lineage>
        <taxon>Bacteria</taxon>
        <taxon>Pseudomonadati</taxon>
        <taxon>Pseudomonadota</taxon>
        <taxon>Betaproteobacteria</taxon>
        <taxon>Burkholderiales</taxon>
        <taxon>Oxalobacteraceae</taxon>
        <taxon>Telluria group</taxon>
        <taxon>Duganella</taxon>
    </lineage>
</organism>
<sequence>MFGWLKKTNALQNRFSEFVRPELLAAIQKPGTILPLNQFRSEKVNYLLVAVQGNTPGEIGANLGMVADLANECC</sequence>
<dbReference type="Proteomes" id="UP000433309">
    <property type="component" value="Unassembled WGS sequence"/>
</dbReference>
<reference evidence="1 2" key="1">
    <citation type="submission" date="2019-11" db="EMBL/GenBank/DDBJ databases">
        <title>Novel species isolated from a subtropical stream in China.</title>
        <authorList>
            <person name="Lu H."/>
        </authorList>
    </citation>
    <scope>NUCLEOTIDE SEQUENCE [LARGE SCALE GENOMIC DNA]</scope>
    <source>
        <strain evidence="1 2">FT80W</strain>
    </source>
</reference>
<dbReference type="EMBL" id="WKJK01000002">
    <property type="protein sequence ID" value="MRW89021.1"/>
    <property type="molecule type" value="Genomic_DNA"/>
</dbReference>